<keyword evidence="2" id="KW-1185">Reference proteome</keyword>
<name>A0A4V6NET8_9BACT</name>
<protein>
    <submittedName>
        <fullName evidence="1">Uncharacterized protein</fullName>
    </submittedName>
</protein>
<reference evidence="1 2" key="1">
    <citation type="submission" date="2019-03" db="EMBL/GenBank/DDBJ databases">
        <title>Genomic Encyclopedia of Type Strains, Phase IV (KMG-IV): sequencing the most valuable type-strain genomes for metagenomic binning, comparative biology and taxonomic classification.</title>
        <authorList>
            <person name="Goeker M."/>
        </authorList>
    </citation>
    <scope>NUCLEOTIDE SEQUENCE [LARGE SCALE GENOMIC DNA]</scope>
    <source>
        <strain evidence="1 2">DSM 103428</strain>
    </source>
</reference>
<evidence type="ECO:0000313" key="2">
    <source>
        <dbReference type="Proteomes" id="UP000295210"/>
    </source>
</evidence>
<accession>A0A4V6NET8</accession>
<dbReference type="EMBL" id="SMGK01000002">
    <property type="protein sequence ID" value="TCK73591.1"/>
    <property type="molecule type" value="Genomic_DNA"/>
</dbReference>
<organism evidence="1 2">
    <name type="scientific">Acidipila rosea</name>
    <dbReference type="NCBI Taxonomy" id="768535"/>
    <lineage>
        <taxon>Bacteria</taxon>
        <taxon>Pseudomonadati</taxon>
        <taxon>Acidobacteriota</taxon>
        <taxon>Terriglobia</taxon>
        <taxon>Terriglobales</taxon>
        <taxon>Acidobacteriaceae</taxon>
        <taxon>Acidipila</taxon>
    </lineage>
</organism>
<gene>
    <name evidence="1" type="ORF">C7378_1204</name>
</gene>
<dbReference type="AlphaFoldDB" id="A0A4V6NET8"/>
<sequence>MNTPLVQIRCASLRSKSSYGAYGDFHEELVDLMGATTTYWCLKTMGKAGPDEHYVHRSVCREGRSCWESCENEA</sequence>
<dbReference type="Proteomes" id="UP000295210">
    <property type="component" value="Unassembled WGS sequence"/>
</dbReference>
<evidence type="ECO:0000313" key="1">
    <source>
        <dbReference type="EMBL" id="TCK73591.1"/>
    </source>
</evidence>
<dbReference type="OrthoDB" id="122107at2"/>
<dbReference type="RefSeq" id="WP_131993339.1">
    <property type="nucleotide sequence ID" value="NZ_SMGK01000002.1"/>
</dbReference>
<comment type="caution">
    <text evidence="1">The sequence shown here is derived from an EMBL/GenBank/DDBJ whole genome shotgun (WGS) entry which is preliminary data.</text>
</comment>
<proteinExistence type="predicted"/>